<evidence type="ECO:0000259" key="4">
    <source>
        <dbReference type="SMART" id="SM00731"/>
    </source>
</evidence>
<dbReference type="GO" id="GO:0031593">
    <property type="term" value="F:polyubiquitin modification-dependent protein binding"/>
    <property type="evidence" value="ECO:0007669"/>
    <property type="project" value="TreeGrafter"/>
</dbReference>
<sequence>MANGGKRKLVAENATSLACDTTYERVFDLLASEHELLDPNPDIHALFLEYNVIFFDGKLAGCEVKWSKRMTLCAGLCSFQPSSGFCSIRLSEPLLKLRPRSDLVNTLLHEMIHAYIFVFSPVRDREDHGPVFQSHMHRINQVGGTSITVFHTFHDEVDAYRQHWWKCDGPCQRKPPYFGVVKRAMNRPPGPTDRWWEEHQKGCGGTYTKIKEPAEYTEKQEKKKQKQKKKALPRSVKDFFPTVDGGGEKKPNDKDTGATGGVKPDKLPKKVPREPNNKKPPKTQPPGPPKTEQPPVFPKKDPEIPPMMDPSMFGNAVLVASDDGEFYLVGDIAAVFQGSSSQPRQILREQVTSSGTVVDLTYSDDEEPSQSTAHDRKDQEVIELE</sequence>
<dbReference type="EMBL" id="SPLM01000111">
    <property type="protein sequence ID" value="TMW58509.1"/>
    <property type="molecule type" value="Genomic_DNA"/>
</dbReference>
<feature type="region of interest" description="Disordered" evidence="3">
    <location>
        <begin position="214"/>
        <end position="310"/>
    </location>
</feature>
<dbReference type="OrthoDB" id="5236983at2759"/>
<keyword evidence="6" id="KW-1185">Reference proteome</keyword>
<dbReference type="SMART" id="SM00731">
    <property type="entry name" value="SprT"/>
    <property type="match status" value="1"/>
</dbReference>
<feature type="domain" description="SprT-like" evidence="4">
    <location>
        <begin position="41"/>
        <end position="210"/>
    </location>
</feature>
<dbReference type="PANTHER" id="PTHR21220:SF0">
    <property type="entry name" value="DNA-DEPENDENT METALLOPROTEASE SPRTN"/>
    <property type="match status" value="1"/>
</dbReference>
<evidence type="ECO:0000256" key="2">
    <source>
        <dbReference type="ARBA" id="ARBA00023242"/>
    </source>
</evidence>
<dbReference type="InterPro" id="IPR006640">
    <property type="entry name" value="SprT-like_domain"/>
</dbReference>
<dbReference type="GO" id="GO:0004222">
    <property type="term" value="F:metalloendopeptidase activity"/>
    <property type="evidence" value="ECO:0007669"/>
    <property type="project" value="InterPro"/>
</dbReference>
<dbReference type="InterPro" id="IPR044245">
    <property type="entry name" value="Spartan"/>
</dbReference>
<feature type="compositionally biased region" description="Basic and acidic residues" evidence="3">
    <location>
        <begin position="263"/>
        <end position="277"/>
    </location>
</feature>
<dbReference type="Proteomes" id="UP000794436">
    <property type="component" value="Unassembled WGS sequence"/>
</dbReference>
<name>A0A8K1C899_PYTOL</name>
<feature type="compositionally biased region" description="Pro residues" evidence="3">
    <location>
        <begin position="282"/>
        <end position="297"/>
    </location>
</feature>
<feature type="compositionally biased region" description="Basic residues" evidence="3">
    <location>
        <begin position="222"/>
        <end position="232"/>
    </location>
</feature>
<dbReference type="GO" id="GO:0003697">
    <property type="term" value="F:single-stranded DNA binding"/>
    <property type="evidence" value="ECO:0007669"/>
    <property type="project" value="InterPro"/>
</dbReference>
<feature type="compositionally biased region" description="Basic and acidic residues" evidence="3">
    <location>
        <begin position="246"/>
        <end position="256"/>
    </location>
</feature>
<gene>
    <name evidence="5" type="ORF">Poli38472_010068</name>
</gene>
<dbReference type="InterPro" id="IPR055220">
    <property type="entry name" value="SPRTN_ZBD"/>
</dbReference>
<accession>A0A8K1C899</accession>
<evidence type="ECO:0000313" key="5">
    <source>
        <dbReference type="EMBL" id="TMW58509.1"/>
    </source>
</evidence>
<protein>
    <recommendedName>
        <fullName evidence="4">SprT-like domain-containing protein</fullName>
    </recommendedName>
</protein>
<comment type="caution">
    <text evidence="5">The sequence shown here is derived from an EMBL/GenBank/DDBJ whole genome shotgun (WGS) entry which is preliminary data.</text>
</comment>
<dbReference type="Pfam" id="PF22934">
    <property type="entry name" value="SPRTN_ZBD"/>
    <property type="match status" value="1"/>
</dbReference>
<dbReference type="AlphaFoldDB" id="A0A8K1C899"/>
<dbReference type="PANTHER" id="PTHR21220">
    <property type="entry name" value="DNA-DEPENDENT METALLOPROTEASE SPRTN"/>
    <property type="match status" value="1"/>
</dbReference>
<evidence type="ECO:0000256" key="1">
    <source>
        <dbReference type="ARBA" id="ARBA00004123"/>
    </source>
</evidence>
<dbReference type="GO" id="GO:0006974">
    <property type="term" value="P:DNA damage response"/>
    <property type="evidence" value="ECO:0007669"/>
    <property type="project" value="InterPro"/>
</dbReference>
<evidence type="ECO:0000256" key="3">
    <source>
        <dbReference type="SAM" id="MobiDB-lite"/>
    </source>
</evidence>
<comment type="subcellular location">
    <subcellularLocation>
        <location evidence="1">Nucleus</location>
    </subcellularLocation>
</comment>
<feature type="compositionally biased region" description="Basic and acidic residues" evidence="3">
    <location>
        <begin position="373"/>
        <end position="385"/>
    </location>
</feature>
<feature type="region of interest" description="Disordered" evidence="3">
    <location>
        <begin position="353"/>
        <end position="385"/>
    </location>
</feature>
<reference evidence="5" key="1">
    <citation type="submission" date="2019-03" db="EMBL/GenBank/DDBJ databases">
        <title>Long read genome sequence of the mycoparasitic Pythium oligandrum ATCC 38472 isolated from sugarbeet rhizosphere.</title>
        <authorList>
            <person name="Gaulin E."/>
        </authorList>
    </citation>
    <scope>NUCLEOTIDE SEQUENCE</scope>
    <source>
        <strain evidence="5">ATCC 38472_TT</strain>
    </source>
</reference>
<evidence type="ECO:0000313" key="6">
    <source>
        <dbReference type="Proteomes" id="UP000794436"/>
    </source>
</evidence>
<keyword evidence="2" id="KW-0539">Nucleus</keyword>
<dbReference type="GO" id="GO:0005634">
    <property type="term" value="C:nucleus"/>
    <property type="evidence" value="ECO:0007669"/>
    <property type="project" value="UniProtKB-SubCell"/>
</dbReference>
<dbReference type="Pfam" id="PF10263">
    <property type="entry name" value="SprT-like"/>
    <property type="match status" value="1"/>
</dbReference>
<organism evidence="5 6">
    <name type="scientific">Pythium oligandrum</name>
    <name type="common">Mycoparasitic fungus</name>
    <dbReference type="NCBI Taxonomy" id="41045"/>
    <lineage>
        <taxon>Eukaryota</taxon>
        <taxon>Sar</taxon>
        <taxon>Stramenopiles</taxon>
        <taxon>Oomycota</taxon>
        <taxon>Peronosporomycetes</taxon>
        <taxon>Pythiales</taxon>
        <taxon>Pythiaceae</taxon>
        <taxon>Pythium</taxon>
    </lineage>
</organism>
<proteinExistence type="predicted"/>